<name>A0A4U7L597_9BASI</name>
<gene>
    <name evidence="2" type="ORF">EX895_000660</name>
</gene>
<dbReference type="PANTHER" id="PTHR21838">
    <property type="entry name" value="COILED-COIL DOMAIN-CONTAINING PROTEIN 137"/>
    <property type="match status" value="1"/>
</dbReference>
<feature type="compositionally biased region" description="Low complexity" evidence="1">
    <location>
        <begin position="261"/>
        <end position="273"/>
    </location>
</feature>
<dbReference type="AlphaFoldDB" id="A0A4U7L597"/>
<proteinExistence type="predicted"/>
<feature type="compositionally biased region" description="Basic and acidic residues" evidence="1">
    <location>
        <begin position="155"/>
        <end position="164"/>
    </location>
</feature>
<dbReference type="Proteomes" id="UP000306050">
    <property type="component" value="Chromosome SGRAM_1"/>
</dbReference>
<sequence length="327" mass="35953">MPHKRAKHSDRVAKRFSLGQDLAPGADDGFFSEMPKGAMRILQGAKVQEAYREKLQAKKKAQQEALTKAKDKAKASDASAADTNNATAASQLTIRPGEKLRDFNARVEQAMASDVRASFRSATRSQINARKRERRKLRAAGIDPDADPESLEEQESARKAKADKAAALQASEPSSADLKRQRQAIQQTGEIKDFAKATQVKKINDVAQAPPTLTRAPRGESVQAKTRKARLMAKITGNDEDEAERKVKQAEMDRQKGRVPAKLGAAASSSSVAGKKRKSGAQAETASEPSMARQRVLEEERERAIKSYRQIKEKKIQANEAKRLKKV</sequence>
<comment type="caution">
    <text evidence="2">The sequence shown here is derived from an EMBL/GenBank/DDBJ whole genome shotgun (WGS) entry which is preliminary data.</text>
</comment>
<feature type="region of interest" description="Disordered" evidence="1">
    <location>
        <begin position="112"/>
        <end position="190"/>
    </location>
</feature>
<feature type="region of interest" description="Disordered" evidence="1">
    <location>
        <begin position="59"/>
        <end position="98"/>
    </location>
</feature>
<feature type="region of interest" description="Disordered" evidence="1">
    <location>
        <begin position="202"/>
        <end position="300"/>
    </location>
</feature>
<feature type="compositionally biased region" description="Basic and acidic residues" evidence="1">
    <location>
        <begin position="243"/>
        <end position="256"/>
    </location>
</feature>
<dbReference type="OrthoDB" id="5876637at2759"/>
<dbReference type="GeneID" id="40723555"/>
<feature type="compositionally biased region" description="Basic residues" evidence="1">
    <location>
        <begin position="129"/>
        <end position="138"/>
    </location>
</feature>
<feature type="compositionally biased region" description="Acidic residues" evidence="1">
    <location>
        <begin position="144"/>
        <end position="154"/>
    </location>
</feature>
<evidence type="ECO:0000313" key="2">
    <source>
        <dbReference type="EMBL" id="TKY90662.1"/>
    </source>
</evidence>
<dbReference type="InterPro" id="IPR026680">
    <property type="entry name" value="CCDC137"/>
</dbReference>
<keyword evidence="3" id="KW-1185">Reference proteome</keyword>
<accession>A0A4U7L597</accession>
<evidence type="ECO:0000256" key="1">
    <source>
        <dbReference type="SAM" id="MobiDB-lite"/>
    </source>
</evidence>
<protein>
    <submittedName>
        <fullName evidence="2">Uncharacterized protein</fullName>
    </submittedName>
</protein>
<evidence type="ECO:0000313" key="3">
    <source>
        <dbReference type="Proteomes" id="UP000306050"/>
    </source>
</evidence>
<feature type="compositionally biased region" description="Low complexity" evidence="1">
    <location>
        <begin position="76"/>
        <end position="90"/>
    </location>
</feature>
<reference evidence="2 3" key="1">
    <citation type="submission" date="2019-05" db="EMBL/GenBank/DDBJ databases">
        <title>Sporisorium graminicola CBS 10092 draft sequencing and annotation.</title>
        <authorList>
            <person name="Solano-Gonzalez S."/>
            <person name="Caddick M.X."/>
            <person name="Darby A."/>
        </authorList>
    </citation>
    <scope>NUCLEOTIDE SEQUENCE [LARGE SCALE GENOMIC DNA]</scope>
    <source>
        <strain evidence="2 3">CBS 10092</strain>
    </source>
</reference>
<organism evidence="2 3">
    <name type="scientific">Sporisorium graminicola</name>
    <dbReference type="NCBI Taxonomy" id="280036"/>
    <lineage>
        <taxon>Eukaryota</taxon>
        <taxon>Fungi</taxon>
        <taxon>Dikarya</taxon>
        <taxon>Basidiomycota</taxon>
        <taxon>Ustilaginomycotina</taxon>
        <taxon>Ustilaginomycetes</taxon>
        <taxon>Ustilaginales</taxon>
        <taxon>Ustilaginaceae</taxon>
        <taxon>Sporisorium</taxon>
    </lineage>
</organism>
<dbReference type="PANTHER" id="PTHR21838:SF2">
    <property type="entry name" value="COILED-COIL DOMAIN-CONTAINING PROTEIN 137"/>
    <property type="match status" value="1"/>
</dbReference>
<dbReference type="KEGG" id="sgra:EX895_000660"/>
<dbReference type="EMBL" id="SRRM01000002">
    <property type="protein sequence ID" value="TKY90662.1"/>
    <property type="molecule type" value="Genomic_DNA"/>
</dbReference>
<dbReference type="GO" id="GO:0005634">
    <property type="term" value="C:nucleus"/>
    <property type="evidence" value="ECO:0007669"/>
    <property type="project" value="TreeGrafter"/>
</dbReference>
<dbReference type="RefSeq" id="XP_029742647.1">
    <property type="nucleotide sequence ID" value="XM_029881261.1"/>
</dbReference>
<feature type="region of interest" description="Disordered" evidence="1">
    <location>
        <begin position="1"/>
        <end position="29"/>
    </location>
</feature>